<proteinExistence type="predicted"/>
<sequence>MYIEYAGEIFEGEHDKLIPIIVDKWNSWPINRQEHLACILGYVGSAQEKELILQMIGSNNKQVANRAKEALNEFNGNA</sequence>
<dbReference type="EMBL" id="JAGSOY010000245">
    <property type="protein sequence ID" value="MBU2714375.1"/>
    <property type="molecule type" value="Genomic_DNA"/>
</dbReference>
<gene>
    <name evidence="1" type="ORF">KCG35_25325</name>
</gene>
<evidence type="ECO:0008006" key="3">
    <source>
        <dbReference type="Google" id="ProtNLM"/>
    </source>
</evidence>
<protein>
    <recommendedName>
        <fullName evidence="3">HEAT repeat domain-containing protein</fullName>
    </recommendedName>
</protein>
<evidence type="ECO:0000313" key="2">
    <source>
        <dbReference type="Proteomes" id="UP000690515"/>
    </source>
</evidence>
<name>A0ABS5ZLP6_9GAMM</name>
<comment type="caution">
    <text evidence="1">The sequence shown here is derived from an EMBL/GenBank/DDBJ whole genome shotgun (WGS) entry which is preliminary data.</text>
</comment>
<evidence type="ECO:0000313" key="1">
    <source>
        <dbReference type="EMBL" id="MBU2714375.1"/>
    </source>
</evidence>
<organism evidence="1 2">
    <name type="scientific">Zooshikella harenae</name>
    <dbReference type="NCBI Taxonomy" id="2827238"/>
    <lineage>
        <taxon>Bacteria</taxon>
        <taxon>Pseudomonadati</taxon>
        <taxon>Pseudomonadota</taxon>
        <taxon>Gammaproteobacteria</taxon>
        <taxon>Oceanospirillales</taxon>
        <taxon>Zooshikellaceae</taxon>
        <taxon>Zooshikella</taxon>
    </lineage>
</organism>
<reference evidence="1 2" key="1">
    <citation type="submission" date="2021-04" db="EMBL/GenBank/DDBJ databases">
        <authorList>
            <person name="Pira H."/>
            <person name="Risdian C."/>
            <person name="Wink J."/>
        </authorList>
    </citation>
    <scope>NUCLEOTIDE SEQUENCE [LARGE SCALE GENOMIC DNA]</scope>
    <source>
        <strain evidence="1 2">WH53</strain>
    </source>
</reference>
<dbReference type="RefSeq" id="WP_215822628.1">
    <property type="nucleotide sequence ID" value="NZ_JAGSOY010000245.1"/>
</dbReference>
<keyword evidence="2" id="KW-1185">Reference proteome</keyword>
<accession>A0ABS5ZLP6</accession>
<dbReference type="Proteomes" id="UP000690515">
    <property type="component" value="Unassembled WGS sequence"/>
</dbReference>